<gene>
    <name evidence="1" type="ORF">OUZ56_010107</name>
</gene>
<accession>A0ABR0AI08</accession>
<proteinExistence type="predicted"/>
<evidence type="ECO:0000313" key="1">
    <source>
        <dbReference type="EMBL" id="KAK4024685.1"/>
    </source>
</evidence>
<protein>
    <submittedName>
        <fullName evidence="1">Uncharacterized protein</fullName>
    </submittedName>
</protein>
<keyword evidence="2" id="KW-1185">Reference proteome</keyword>
<name>A0ABR0AI08_9CRUS</name>
<evidence type="ECO:0000313" key="2">
    <source>
        <dbReference type="Proteomes" id="UP001234178"/>
    </source>
</evidence>
<reference evidence="1 2" key="1">
    <citation type="journal article" date="2023" name="Nucleic Acids Res.">
        <title>The hologenome of Daphnia magna reveals possible DNA methylation and microbiome-mediated evolution of the host genome.</title>
        <authorList>
            <person name="Chaturvedi A."/>
            <person name="Li X."/>
            <person name="Dhandapani V."/>
            <person name="Marshall H."/>
            <person name="Kissane S."/>
            <person name="Cuenca-Cambronero M."/>
            <person name="Asole G."/>
            <person name="Calvet F."/>
            <person name="Ruiz-Romero M."/>
            <person name="Marangio P."/>
            <person name="Guigo R."/>
            <person name="Rago D."/>
            <person name="Mirbahai L."/>
            <person name="Eastwood N."/>
            <person name="Colbourne J.K."/>
            <person name="Zhou J."/>
            <person name="Mallon E."/>
            <person name="Orsini L."/>
        </authorList>
    </citation>
    <scope>NUCLEOTIDE SEQUENCE [LARGE SCALE GENOMIC DNA]</scope>
    <source>
        <strain evidence="1">LRV0_1</strain>
    </source>
</reference>
<sequence>MHSISSKEISFVSYGNTSKGASTIYNPFKVNGEEILELIHRKQYNEWITSMKWGIVSCYARMFPICVGRNKRHTSADGINWQEIRTEIDNEDESHD</sequence>
<organism evidence="1 2">
    <name type="scientific">Daphnia magna</name>
    <dbReference type="NCBI Taxonomy" id="35525"/>
    <lineage>
        <taxon>Eukaryota</taxon>
        <taxon>Metazoa</taxon>
        <taxon>Ecdysozoa</taxon>
        <taxon>Arthropoda</taxon>
        <taxon>Crustacea</taxon>
        <taxon>Branchiopoda</taxon>
        <taxon>Diplostraca</taxon>
        <taxon>Cladocera</taxon>
        <taxon>Anomopoda</taxon>
        <taxon>Daphniidae</taxon>
        <taxon>Daphnia</taxon>
    </lineage>
</organism>
<comment type="caution">
    <text evidence="1">The sequence shown here is derived from an EMBL/GenBank/DDBJ whole genome shotgun (WGS) entry which is preliminary data.</text>
</comment>
<dbReference type="Proteomes" id="UP001234178">
    <property type="component" value="Unassembled WGS sequence"/>
</dbReference>
<dbReference type="EMBL" id="JAOYFB010000037">
    <property type="protein sequence ID" value="KAK4024685.1"/>
    <property type="molecule type" value="Genomic_DNA"/>
</dbReference>